<evidence type="ECO:0000256" key="9">
    <source>
        <dbReference type="ARBA" id="ARBA00022989"/>
    </source>
</evidence>
<dbReference type="GO" id="GO:0005112">
    <property type="term" value="F:Notch binding"/>
    <property type="evidence" value="ECO:0007669"/>
    <property type="project" value="TreeGrafter"/>
</dbReference>
<dbReference type="PROSITE" id="PS01186">
    <property type="entry name" value="EGF_2"/>
    <property type="match status" value="6"/>
</dbReference>
<comment type="subcellular location">
    <subcellularLocation>
        <location evidence="1 15">Membrane</location>
        <topology evidence="1 15">Single-pass type I membrane protein</topology>
    </subcellularLocation>
</comment>
<dbReference type="InterPro" id="IPR018097">
    <property type="entry name" value="EGF_Ca-bd_CS"/>
</dbReference>
<organism evidence="20 21">
    <name type="scientific">Laticauda laticaudata</name>
    <name type="common">Blue-ringed sea krait</name>
    <name type="synonym">Blue-lipped sea krait</name>
    <dbReference type="NCBI Taxonomy" id="8630"/>
    <lineage>
        <taxon>Eukaryota</taxon>
        <taxon>Metazoa</taxon>
        <taxon>Chordata</taxon>
        <taxon>Craniata</taxon>
        <taxon>Vertebrata</taxon>
        <taxon>Euteleostomi</taxon>
        <taxon>Lepidosauria</taxon>
        <taxon>Squamata</taxon>
        <taxon>Bifurcata</taxon>
        <taxon>Unidentata</taxon>
        <taxon>Episquamata</taxon>
        <taxon>Toxicofera</taxon>
        <taxon>Serpentes</taxon>
        <taxon>Colubroidea</taxon>
        <taxon>Elapidae</taxon>
        <taxon>Laticaudinae</taxon>
        <taxon>Laticauda</taxon>
    </lineage>
</organism>
<dbReference type="FunFam" id="2.10.25.10:FF:000018">
    <property type="entry name" value="Delta-like 1"/>
    <property type="match status" value="1"/>
</dbReference>
<dbReference type="InterPro" id="IPR000742">
    <property type="entry name" value="EGF"/>
</dbReference>
<keyword evidence="7" id="KW-0106">Calcium</keyword>
<dbReference type="FunFam" id="2.10.25.10:FF:000012">
    <property type="entry name" value="Delta-like protein"/>
    <property type="match status" value="3"/>
</dbReference>
<protein>
    <recommendedName>
        <fullName evidence="15">Delta-like protein</fullName>
    </recommendedName>
</protein>
<dbReference type="Gene3D" id="2.10.25.140">
    <property type="match status" value="1"/>
</dbReference>
<evidence type="ECO:0000256" key="4">
    <source>
        <dbReference type="ARBA" id="ARBA00022692"/>
    </source>
</evidence>
<dbReference type="FunFam" id="2.10.25.140:FF:000001">
    <property type="entry name" value="Delta-like protein"/>
    <property type="match status" value="1"/>
</dbReference>
<dbReference type="AlphaFoldDB" id="A0A8C5S466"/>
<comment type="caution">
    <text evidence="13">Lacks conserved residue(s) required for the propagation of feature annotation.</text>
</comment>
<evidence type="ECO:0000256" key="16">
    <source>
        <dbReference type="SAM" id="Phobius"/>
    </source>
</evidence>
<evidence type="ECO:0000256" key="10">
    <source>
        <dbReference type="ARBA" id="ARBA00023136"/>
    </source>
</evidence>
<dbReference type="PANTHER" id="PTHR12916:SF9">
    <property type="entry name" value="NEUROGENIC LOCUS NOTCH HOMOLOG PROTEIN 1-RELATED"/>
    <property type="match status" value="1"/>
</dbReference>
<reference evidence="20" key="2">
    <citation type="submission" date="2025-09" db="UniProtKB">
        <authorList>
            <consortium name="Ensembl"/>
        </authorList>
    </citation>
    <scope>IDENTIFICATION</scope>
</reference>
<dbReference type="Pfam" id="PF07657">
    <property type="entry name" value="MNNL"/>
    <property type="match status" value="1"/>
</dbReference>
<reference evidence="20" key="1">
    <citation type="submission" date="2025-08" db="UniProtKB">
        <authorList>
            <consortium name="Ensembl"/>
        </authorList>
    </citation>
    <scope>IDENTIFICATION</scope>
</reference>
<dbReference type="SMART" id="SM00179">
    <property type="entry name" value="EGF_CA"/>
    <property type="match status" value="6"/>
</dbReference>
<keyword evidence="4 15" id="KW-0812">Transmembrane</keyword>
<keyword evidence="11 13" id="KW-1015">Disulfide bond</keyword>
<evidence type="ECO:0000313" key="20">
    <source>
        <dbReference type="Ensembl" id="ENSLLTP00000012014.1"/>
    </source>
</evidence>
<keyword evidence="21" id="KW-1185">Reference proteome</keyword>
<evidence type="ECO:0000256" key="8">
    <source>
        <dbReference type="ARBA" id="ARBA00022976"/>
    </source>
</evidence>
<feature type="disulfide bond" evidence="13">
    <location>
        <begin position="341"/>
        <end position="350"/>
    </location>
</feature>
<dbReference type="PROSITE" id="PS00022">
    <property type="entry name" value="EGF_1"/>
    <property type="match status" value="8"/>
</dbReference>
<proteinExistence type="predicted"/>
<feature type="domain" description="EGF-like" evidence="18">
    <location>
        <begin position="430"/>
        <end position="466"/>
    </location>
</feature>
<feature type="domain" description="EGF-like" evidence="18">
    <location>
        <begin position="275"/>
        <end position="313"/>
    </location>
</feature>
<dbReference type="PANTHER" id="PTHR12916">
    <property type="entry name" value="CYTOCHROME C OXIDASE POLYPEPTIDE VIC-2"/>
    <property type="match status" value="1"/>
</dbReference>
<dbReference type="FunFam" id="2.10.25.10:FF:000255">
    <property type="entry name" value="Sushi, nidogen and EGF-like domains 1"/>
    <property type="match status" value="1"/>
</dbReference>
<evidence type="ECO:0000256" key="15">
    <source>
        <dbReference type="RuleBase" id="RU280815"/>
    </source>
</evidence>
<feature type="disulfide bond" evidence="13">
    <location>
        <begin position="380"/>
        <end position="389"/>
    </location>
</feature>
<evidence type="ECO:0000256" key="11">
    <source>
        <dbReference type="ARBA" id="ARBA00023157"/>
    </source>
</evidence>
<feature type="domain" description="EGF-like" evidence="18">
    <location>
        <begin position="392"/>
        <end position="428"/>
    </location>
</feature>
<feature type="transmembrane region" description="Helical" evidence="16">
    <location>
        <begin position="526"/>
        <end position="549"/>
    </location>
</feature>
<accession>A0A8C5S466</accession>
<feature type="domain" description="EGF-like" evidence="18">
    <location>
        <begin position="468"/>
        <end position="504"/>
    </location>
</feature>
<evidence type="ECO:0000259" key="18">
    <source>
        <dbReference type="PROSITE" id="PS50026"/>
    </source>
</evidence>
<feature type="disulfide bond" evidence="14">
    <location>
        <begin position="199"/>
        <end position="208"/>
    </location>
</feature>
<feature type="disulfide bond" evidence="13">
    <location>
        <begin position="418"/>
        <end position="427"/>
    </location>
</feature>
<dbReference type="PROSITE" id="PS01187">
    <property type="entry name" value="EGF_CA"/>
    <property type="match status" value="2"/>
</dbReference>
<dbReference type="InterPro" id="IPR001774">
    <property type="entry name" value="DSL"/>
</dbReference>
<evidence type="ECO:0000256" key="2">
    <source>
        <dbReference type="ARBA" id="ARBA00022473"/>
    </source>
</evidence>
<evidence type="ECO:0000256" key="5">
    <source>
        <dbReference type="ARBA" id="ARBA00022729"/>
    </source>
</evidence>
<keyword evidence="9 15" id="KW-1133">Transmembrane helix</keyword>
<feature type="domain" description="DSL" evidence="19">
    <location>
        <begin position="164"/>
        <end position="208"/>
    </location>
</feature>
<feature type="disulfide bond" evidence="13">
    <location>
        <begin position="494"/>
        <end position="503"/>
    </location>
</feature>
<evidence type="ECO:0000313" key="21">
    <source>
        <dbReference type="Proteomes" id="UP000694406"/>
    </source>
</evidence>
<keyword evidence="5 15" id="KW-0732">Signal</keyword>
<feature type="disulfide bond" evidence="13">
    <location>
        <begin position="456"/>
        <end position="465"/>
    </location>
</feature>
<evidence type="ECO:0000256" key="13">
    <source>
        <dbReference type="PROSITE-ProRule" id="PRU00076"/>
    </source>
</evidence>
<evidence type="ECO:0000256" key="3">
    <source>
        <dbReference type="ARBA" id="ARBA00022536"/>
    </source>
</evidence>
<dbReference type="SMART" id="SM00051">
    <property type="entry name" value="DSL"/>
    <property type="match status" value="1"/>
</dbReference>
<dbReference type="InterPro" id="IPR001881">
    <property type="entry name" value="EGF-like_Ca-bd_dom"/>
</dbReference>
<dbReference type="SMART" id="SM00181">
    <property type="entry name" value="EGF"/>
    <property type="match status" value="8"/>
</dbReference>
<dbReference type="Ensembl" id="ENSLLTT00000012486.1">
    <property type="protein sequence ID" value="ENSLLTP00000012014.1"/>
    <property type="gene ID" value="ENSLLTG00000009237.1"/>
</dbReference>
<evidence type="ECO:0000256" key="1">
    <source>
        <dbReference type="ARBA" id="ARBA00004479"/>
    </source>
</evidence>
<evidence type="ECO:0000256" key="7">
    <source>
        <dbReference type="ARBA" id="ARBA00022837"/>
    </source>
</evidence>
<feature type="domain" description="EGF-like" evidence="18">
    <location>
        <begin position="353"/>
        <end position="390"/>
    </location>
</feature>
<evidence type="ECO:0000256" key="12">
    <source>
        <dbReference type="ARBA" id="ARBA00023180"/>
    </source>
</evidence>
<evidence type="ECO:0000259" key="19">
    <source>
        <dbReference type="PROSITE" id="PS51051"/>
    </source>
</evidence>
<dbReference type="Pfam" id="PF00008">
    <property type="entry name" value="EGF"/>
    <property type="match status" value="5"/>
</dbReference>
<evidence type="ECO:0000256" key="17">
    <source>
        <dbReference type="SAM" id="SignalP"/>
    </source>
</evidence>
<dbReference type="SUPFAM" id="SSF57184">
    <property type="entry name" value="Growth factor receptor domain"/>
    <property type="match status" value="1"/>
</dbReference>
<dbReference type="Pfam" id="PF21700">
    <property type="entry name" value="EGF_DL_JAG"/>
    <property type="match status" value="1"/>
</dbReference>
<keyword evidence="6 15" id="KW-0677">Repeat</keyword>
<dbReference type="InterPro" id="IPR000152">
    <property type="entry name" value="EGF-type_Asp/Asn_hydroxyl_site"/>
</dbReference>
<dbReference type="FunFam" id="2.10.25.10:FF:000064">
    <property type="entry name" value="Delta-like protein"/>
    <property type="match status" value="1"/>
</dbReference>
<evidence type="ECO:0000256" key="6">
    <source>
        <dbReference type="ARBA" id="ARBA00022737"/>
    </source>
</evidence>
<dbReference type="Proteomes" id="UP000694406">
    <property type="component" value="Unplaced"/>
</dbReference>
<dbReference type="PRINTS" id="PR00010">
    <property type="entry name" value="EGFBLOOD"/>
</dbReference>
<feature type="disulfide bond" evidence="14">
    <location>
        <begin position="166"/>
        <end position="175"/>
    </location>
</feature>
<dbReference type="Gene3D" id="2.60.40.3510">
    <property type="match status" value="1"/>
</dbReference>
<keyword evidence="3 13" id="KW-0245">EGF-like domain</keyword>
<sequence>MAPSLAAPLLLLPPLLLLLGAPPAEPAGVFELQVHSFTTSSPQKFCRGAQPCHLFFRVCLKHAQAVVSPEPPCTFGAALSNIVPADRHAVAASGLIRVPFHFKWPGTFSLIIESWRADSGEPSTEDAQRLISRLATRRRLAVGEEWSQDVQLGDQSELRYSYHVTCDEHYYGESCSDYCRPRDDTFGHYTCDELGHRICLAGWQGDYCSEPVCLAECSSSHGYCEKPGECKCRIGWQGPSCNACVRYPGCLHGTCLQPWQCNCQEGWGGLFCNQDLNYCTNHHPCQNGATCTNTGQGSYTCTCPAGFLGTNCEVEVNECDSSPCRNGGSCSDLENDYKCTCPQGFYSKNCEISAMTCADGPCFNGGTCTEKHSGGYTCRCPLNYHGSNCEKKIDRCSNNPCLNGARCLDLGRSVICKCRPGFAGSRCELNIDDCACNPCANGGTCIDGPNSYSCSCTLGYGGKDCSVRMDACSSNPCQNSGTCYTHFSGHVCECPTGFMGSSCEFHVQLPTPVSSPWMAEGPFPTALAISFALGLLTLLLAACAILAVLQHLRNGSHPLKSRVCNDLAAVNNFRDQENRLLSRGCFKVSNKEAPFHGDRFSCKRKLLDQSYESICKKPDNKPSEPSWPVAPECPKDGAYHPIYIIPGQVEPCVYATEV</sequence>
<dbReference type="InterPro" id="IPR011651">
    <property type="entry name" value="Notch_ligand_N"/>
</dbReference>
<dbReference type="PROSITE" id="PS00010">
    <property type="entry name" value="ASX_HYDROXYL"/>
    <property type="match status" value="2"/>
</dbReference>
<dbReference type="GO" id="GO:0016020">
    <property type="term" value="C:membrane"/>
    <property type="evidence" value="ECO:0007669"/>
    <property type="project" value="UniProtKB-SubCell"/>
</dbReference>
<dbReference type="FunFam" id="2.60.40.3510:FF:000004">
    <property type="entry name" value="Delta-like protein"/>
    <property type="match status" value="1"/>
</dbReference>
<dbReference type="FunFam" id="2.10.25.10:FF:000066">
    <property type="entry name" value="FAT atypical cadherin 4"/>
    <property type="match status" value="1"/>
</dbReference>
<feature type="domain" description="EGF-like" evidence="18">
    <location>
        <begin position="315"/>
        <end position="351"/>
    </location>
</feature>
<dbReference type="InterPro" id="IPR009030">
    <property type="entry name" value="Growth_fac_rcpt_cys_sf"/>
</dbReference>
<dbReference type="GO" id="GO:0007219">
    <property type="term" value="P:Notch signaling pathway"/>
    <property type="evidence" value="ECO:0007669"/>
    <property type="project" value="UniProtKB-KW"/>
</dbReference>
<feature type="disulfide bond" evidence="14">
    <location>
        <begin position="179"/>
        <end position="191"/>
    </location>
</feature>
<keyword evidence="2 15" id="KW-0217">Developmental protein</keyword>
<dbReference type="GeneTree" id="ENSGT00940000164418"/>
<comment type="function">
    <text evidence="15">Putative Notch ligand involved in the mediation of Notch signaling.</text>
</comment>
<dbReference type="Gene3D" id="2.10.25.10">
    <property type="entry name" value="Laminin"/>
    <property type="match status" value="7"/>
</dbReference>
<dbReference type="GO" id="GO:0005509">
    <property type="term" value="F:calcium ion binding"/>
    <property type="evidence" value="ECO:0007669"/>
    <property type="project" value="InterPro"/>
</dbReference>
<dbReference type="Pfam" id="PF01414">
    <property type="entry name" value="DSL"/>
    <property type="match status" value="1"/>
</dbReference>
<dbReference type="SUPFAM" id="SSF57196">
    <property type="entry name" value="EGF/Laminin"/>
    <property type="match status" value="2"/>
</dbReference>
<keyword evidence="8" id="KW-0914">Notch signaling pathway</keyword>
<dbReference type="PROSITE" id="PS50026">
    <property type="entry name" value="EGF_3"/>
    <property type="match status" value="6"/>
</dbReference>
<keyword evidence="10 15" id="KW-0472">Membrane</keyword>
<dbReference type="PROSITE" id="PS51051">
    <property type="entry name" value="DSL"/>
    <property type="match status" value="1"/>
</dbReference>
<name>A0A8C5S466_LATLA</name>
<evidence type="ECO:0000256" key="14">
    <source>
        <dbReference type="PROSITE-ProRule" id="PRU00377"/>
    </source>
</evidence>
<dbReference type="Pfam" id="PF12661">
    <property type="entry name" value="hEGF"/>
    <property type="match status" value="1"/>
</dbReference>
<feature type="chain" id="PRO_5034071031" description="Delta-like protein" evidence="17">
    <location>
        <begin position="27"/>
        <end position="658"/>
    </location>
</feature>
<feature type="signal peptide" evidence="17">
    <location>
        <begin position="1"/>
        <end position="26"/>
    </location>
</feature>
<dbReference type="InterPro" id="IPR013032">
    <property type="entry name" value="EGF-like_CS"/>
</dbReference>
<feature type="disulfide bond" evidence="13">
    <location>
        <begin position="303"/>
        <end position="312"/>
    </location>
</feature>
<keyword evidence="12" id="KW-0325">Glycoprotein</keyword>
<dbReference type="CDD" id="cd00054">
    <property type="entry name" value="EGF_CA"/>
    <property type="match status" value="6"/>
</dbReference>